<dbReference type="OrthoDB" id="8772678at2"/>
<dbReference type="Proteomes" id="UP000198504">
    <property type="component" value="Unassembled WGS sequence"/>
</dbReference>
<keyword evidence="3" id="KW-1185">Reference proteome</keyword>
<dbReference type="PANTHER" id="PTHR18964:SF174">
    <property type="entry name" value="D-ALLOSE KINASE-RELATED"/>
    <property type="match status" value="1"/>
</dbReference>
<dbReference type="GO" id="GO:0004396">
    <property type="term" value="F:hexokinase activity"/>
    <property type="evidence" value="ECO:0007669"/>
    <property type="project" value="TreeGrafter"/>
</dbReference>
<evidence type="ECO:0000256" key="1">
    <source>
        <dbReference type="ARBA" id="ARBA00006479"/>
    </source>
</evidence>
<dbReference type="InterPro" id="IPR043129">
    <property type="entry name" value="ATPase_NBD"/>
</dbReference>
<dbReference type="EMBL" id="FOFA01000006">
    <property type="protein sequence ID" value="SEQ85760.1"/>
    <property type="molecule type" value="Genomic_DNA"/>
</dbReference>
<organism evidence="2 3">
    <name type="scientific">Microlunatus flavus</name>
    <dbReference type="NCBI Taxonomy" id="1036181"/>
    <lineage>
        <taxon>Bacteria</taxon>
        <taxon>Bacillati</taxon>
        <taxon>Actinomycetota</taxon>
        <taxon>Actinomycetes</taxon>
        <taxon>Propionibacteriales</taxon>
        <taxon>Propionibacteriaceae</taxon>
        <taxon>Microlunatus</taxon>
    </lineage>
</organism>
<evidence type="ECO:0000313" key="2">
    <source>
        <dbReference type="EMBL" id="SEQ85760.1"/>
    </source>
</evidence>
<sequence>MDSPRDRQHQDPDRVVRLGVDWGGTKIEVVALDGDDRQLLRHRVDTPRGDYAACLEAIARLVDEAEAALGVTGTVGVGLPGSLDPRTGVAKGASSTWLIGRRVEDDLRRALGREVRTANDADCFAVSEATDGAGAGHRVVFAVILGTGAGAGIAVDGRAHHGPNHSAGEWGHSPLPVPDVTEVPGPPCYCGRHGCMEQWVSGRAFARSYAVHADLDLAAPSQVTPRDVMERVRAGDRLARLVWQRYVDRLARGLATVVNVLDPDVLVMGGGMANVPELYDDLPPALADQTFSPCFYTPVVRAAHGDSSGVRGAAWLWRDPATPAAAIPNPTPR</sequence>
<dbReference type="CDD" id="cd24066">
    <property type="entry name" value="ASKHA_NBD_ROK_EcFRK-like"/>
    <property type="match status" value="1"/>
</dbReference>
<dbReference type="Pfam" id="PF00480">
    <property type="entry name" value="ROK"/>
    <property type="match status" value="1"/>
</dbReference>
<gene>
    <name evidence="2" type="ORF">SAMN05421756_106193</name>
</gene>
<dbReference type="RefSeq" id="WP_091182332.1">
    <property type="nucleotide sequence ID" value="NZ_FOFA01000006.1"/>
</dbReference>
<keyword evidence="2" id="KW-0808">Transferase</keyword>
<proteinExistence type="inferred from homology"/>
<dbReference type="Gene3D" id="3.30.420.40">
    <property type="match status" value="2"/>
</dbReference>
<comment type="similarity">
    <text evidence="1">Belongs to the ROK (NagC/XylR) family.</text>
</comment>
<accession>A0A1H9JG10</accession>
<dbReference type="InterPro" id="IPR000600">
    <property type="entry name" value="ROK"/>
</dbReference>
<dbReference type="PANTHER" id="PTHR18964">
    <property type="entry name" value="ROK (REPRESSOR, ORF, KINASE) FAMILY"/>
    <property type="match status" value="1"/>
</dbReference>
<dbReference type="STRING" id="1036181.SAMN05421756_106193"/>
<dbReference type="SUPFAM" id="SSF53067">
    <property type="entry name" value="Actin-like ATPase domain"/>
    <property type="match status" value="1"/>
</dbReference>
<reference evidence="3" key="1">
    <citation type="submission" date="2016-10" db="EMBL/GenBank/DDBJ databases">
        <authorList>
            <person name="Varghese N."/>
            <person name="Submissions S."/>
        </authorList>
    </citation>
    <scope>NUCLEOTIDE SEQUENCE [LARGE SCALE GENOMIC DNA]</scope>
    <source>
        <strain evidence="3">CGMCC 4.6856</strain>
    </source>
</reference>
<keyword evidence="2" id="KW-0418">Kinase</keyword>
<name>A0A1H9JG10_9ACTN</name>
<protein>
    <submittedName>
        <fullName evidence="2">Fructokinase</fullName>
    </submittedName>
</protein>
<evidence type="ECO:0000313" key="3">
    <source>
        <dbReference type="Proteomes" id="UP000198504"/>
    </source>
</evidence>
<dbReference type="AlphaFoldDB" id="A0A1H9JG10"/>